<proteinExistence type="predicted"/>
<feature type="compositionally biased region" description="Basic and acidic residues" evidence="1">
    <location>
        <begin position="61"/>
        <end position="70"/>
    </location>
</feature>
<organism evidence="2 3">
    <name type="scientific">Patagioenas fasciata monilis</name>
    <dbReference type="NCBI Taxonomy" id="372326"/>
    <lineage>
        <taxon>Eukaryota</taxon>
        <taxon>Metazoa</taxon>
        <taxon>Chordata</taxon>
        <taxon>Craniata</taxon>
        <taxon>Vertebrata</taxon>
        <taxon>Euteleostomi</taxon>
        <taxon>Archelosauria</taxon>
        <taxon>Archosauria</taxon>
        <taxon>Dinosauria</taxon>
        <taxon>Saurischia</taxon>
        <taxon>Theropoda</taxon>
        <taxon>Coelurosauria</taxon>
        <taxon>Aves</taxon>
        <taxon>Neognathae</taxon>
        <taxon>Neoaves</taxon>
        <taxon>Columbimorphae</taxon>
        <taxon>Columbiformes</taxon>
        <taxon>Columbidae</taxon>
        <taxon>Patagioenas</taxon>
    </lineage>
</organism>
<gene>
    <name evidence="2" type="ORF">AV530_001104</name>
</gene>
<sequence>MFPNALSSLLTPLRCLSRSLPAVPPAPSSPVAVSPDDPFPVGSPQSDRPTAPSPFSSENTAGHRDLSNSN</sequence>
<accession>A0A1V4KTH6</accession>
<evidence type="ECO:0000313" key="2">
    <source>
        <dbReference type="EMBL" id="OPJ87685.1"/>
    </source>
</evidence>
<evidence type="ECO:0000313" key="3">
    <source>
        <dbReference type="Proteomes" id="UP000190648"/>
    </source>
</evidence>
<comment type="caution">
    <text evidence="2">The sequence shown here is derived from an EMBL/GenBank/DDBJ whole genome shotgun (WGS) entry which is preliminary data.</text>
</comment>
<dbReference type="Proteomes" id="UP000190648">
    <property type="component" value="Unassembled WGS sequence"/>
</dbReference>
<protein>
    <submittedName>
        <fullName evidence="2">Uncharacterized protein</fullName>
    </submittedName>
</protein>
<feature type="region of interest" description="Disordered" evidence="1">
    <location>
        <begin position="18"/>
        <end position="70"/>
    </location>
</feature>
<dbReference type="AlphaFoldDB" id="A0A1V4KTH6"/>
<dbReference type="EMBL" id="LSYS01001700">
    <property type="protein sequence ID" value="OPJ87685.1"/>
    <property type="molecule type" value="Genomic_DNA"/>
</dbReference>
<feature type="compositionally biased region" description="Polar residues" evidence="1">
    <location>
        <begin position="43"/>
        <end position="60"/>
    </location>
</feature>
<evidence type="ECO:0000256" key="1">
    <source>
        <dbReference type="SAM" id="MobiDB-lite"/>
    </source>
</evidence>
<name>A0A1V4KTH6_PATFA</name>
<reference evidence="2 3" key="1">
    <citation type="submission" date="2016-02" db="EMBL/GenBank/DDBJ databases">
        <title>Band-tailed pigeon sequencing and assembly.</title>
        <authorList>
            <person name="Soares A.E."/>
            <person name="Novak B.J."/>
            <person name="Rice E.S."/>
            <person name="O'Connell B."/>
            <person name="Chang D."/>
            <person name="Weber S."/>
            <person name="Shapiro B."/>
        </authorList>
    </citation>
    <scope>NUCLEOTIDE SEQUENCE [LARGE SCALE GENOMIC DNA]</scope>
    <source>
        <strain evidence="2">BTP2013</strain>
        <tissue evidence="2">Blood</tissue>
    </source>
</reference>
<keyword evidence="3" id="KW-1185">Reference proteome</keyword>